<sequence>MRENYEIRFIKPCRHRFEEHRDLTPQYARNVFASGRMVQINLDNCSIQRMERLPASPSRSDAEEVGLLPLVDLLTQAPVCLTAIGVNEMPENKVAFAKTAYENFCASFWPGHRDDVEATQRPYDPASTAKNVSFSKLNDGERLAYGCAYVSLLQMQNIARRYSQLLPEQRFECYLHSIVGMLDIVNAFELELAKYAFWSLNATEINQLPQSLQDRRRDIHQNFTKLWATTEKCRLAAFNGAMDIFWLNGANFADELGLTLDMGFKRVPLENWVGTTDHKLFRICKDIHSTFGEGSQLKHLAVSRHFLDDMTYWKNVDGIAHAILFYRRRAGYSGVDNLLERIDASVKYVEQELAEVLGQSLQ</sequence>
<organism evidence="1 2">
    <name type="scientific">Massilia antarctica</name>
    <dbReference type="NCBI Taxonomy" id="2765360"/>
    <lineage>
        <taxon>Bacteria</taxon>
        <taxon>Pseudomonadati</taxon>
        <taxon>Pseudomonadota</taxon>
        <taxon>Betaproteobacteria</taxon>
        <taxon>Burkholderiales</taxon>
        <taxon>Oxalobacteraceae</taxon>
        <taxon>Telluria group</taxon>
        <taxon>Massilia</taxon>
    </lineage>
</organism>
<protein>
    <submittedName>
        <fullName evidence="1">Uncharacterized protein</fullName>
    </submittedName>
</protein>
<evidence type="ECO:0000313" key="1">
    <source>
        <dbReference type="EMBL" id="QPI53413.1"/>
    </source>
</evidence>
<name>A0AA48WKS8_9BURK</name>
<evidence type="ECO:0000313" key="2">
    <source>
        <dbReference type="Proteomes" id="UP000662888"/>
    </source>
</evidence>
<proteinExistence type="predicted"/>
<accession>A0AA48WKS8</accession>
<keyword evidence="2" id="KW-1185">Reference proteome</keyword>
<gene>
    <name evidence="1" type="ORF">IV454_24600</name>
</gene>
<dbReference type="EMBL" id="CP065053">
    <property type="protein sequence ID" value="QPI53413.1"/>
    <property type="molecule type" value="Genomic_DNA"/>
</dbReference>
<reference evidence="1 2" key="1">
    <citation type="submission" date="2020-11" db="EMBL/GenBank/DDBJ databases">
        <authorList>
            <person name="Sun Q."/>
        </authorList>
    </citation>
    <scope>NUCLEOTIDE SEQUENCE [LARGE SCALE GENOMIC DNA]</scope>
    <source>
        <strain evidence="1 2">P8398</strain>
    </source>
</reference>
<dbReference type="Proteomes" id="UP000662888">
    <property type="component" value="Chromosome"/>
</dbReference>